<gene>
    <name evidence="1" type="ORF">C4B68_01100</name>
</gene>
<organism evidence="1 2">
    <name type="scientific">Streptomyces dengpaensis</name>
    <dbReference type="NCBI Taxonomy" id="2049881"/>
    <lineage>
        <taxon>Bacteria</taxon>
        <taxon>Bacillati</taxon>
        <taxon>Actinomycetota</taxon>
        <taxon>Actinomycetes</taxon>
        <taxon>Kitasatosporales</taxon>
        <taxon>Streptomycetaceae</taxon>
        <taxon>Streptomyces</taxon>
    </lineage>
</organism>
<reference evidence="1 2" key="1">
    <citation type="submission" date="2018-02" db="EMBL/GenBank/DDBJ databases">
        <title>Complete genome sequence of Streptomyces dengpaensis, the producer of angucyclines.</title>
        <authorList>
            <person name="Yumei L."/>
        </authorList>
    </citation>
    <scope>NUCLEOTIDE SEQUENCE [LARGE SCALE GENOMIC DNA]</scope>
    <source>
        <strain evidence="1 2">XZHG99</strain>
    </source>
</reference>
<dbReference type="Pfam" id="PF00702">
    <property type="entry name" value="Hydrolase"/>
    <property type="match status" value="1"/>
</dbReference>
<dbReference type="PANTHER" id="PTHR47829:SF1">
    <property type="entry name" value="HAD FAMILY PHOSPHATASE"/>
    <property type="match status" value="1"/>
</dbReference>
<dbReference type="NCBIfam" id="TIGR01509">
    <property type="entry name" value="HAD-SF-IA-v3"/>
    <property type="match status" value="1"/>
</dbReference>
<sequence length="188" mass="20955">MTDRARYKKDALYLDPKGTRVTHELERGDIAQVQWNAHAAKSLGVRPDNLMGRIFADLRPEPLMLNAAQAAREAGVRVGVLSNSVGLTPWNLYDGYDLDERFDAVLISEHHRIRKPDPEIFRLMLDMMELPGEACVFVDDNRHYLPPAADLGMETIFAEDPKQTVSQLEALLDVTLLGAVCGGDRRGG</sequence>
<keyword evidence="2" id="KW-1185">Reference proteome</keyword>
<dbReference type="Gene3D" id="3.40.50.1000">
    <property type="entry name" value="HAD superfamily/HAD-like"/>
    <property type="match status" value="1"/>
</dbReference>
<dbReference type="Proteomes" id="UP000238413">
    <property type="component" value="Chromosome"/>
</dbReference>
<dbReference type="InterPro" id="IPR006439">
    <property type="entry name" value="HAD-SF_hydro_IA"/>
</dbReference>
<evidence type="ECO:0000313" key="2">
    <source>
        <dbReference type="Proteomes" id="UP000238413"/>
    </source>
</evidence>
<dbReference type="PANTHER" id="PTHR47829">
    <property type="entry name" value="HYDROLASE, PUTATIVE (AFU_ORTHOLOGUE AFUA_1G12880)-RELATED"/>
    <property type="match status" value="1"/>
</dbReference>
<dbReference type="InterPro" id="IPR052898">
    <property type="entry name" value="ACAD10-like"/>
</dbReference>
<name>A0ABM6SJ21_9ACTN</name>
<proteinExistence type="predicted"/>
<dbReference type="SUPFAM" id="SSF56784">
    <property type="entry name" value="HAD-like"/>
    <property type="match status" value="1"/>
</dbReference>
<dbReference type="InterPro" id="IPR036412">
    <property type="entry name" value="HAD-like_sf"/>
</dbReference>
<dbReference type="EMBL" id="CP026652">
    <property type="protein sequence ID" value="AVH54651.1"/>
    <property type="molecule type" value="Genomic_DNA"/>
</dbReference>
<accession>A0ABM6SJ21</accession>
<dbReference type="InterPro" id="IPR023214">
    <property type="entry name" value="HAD_sf"/>
</dbReference>
<protein>
    <submittedName>
        <fullName evidence="1">Haloacid dehalogenase</fullName>
    </submittedName>
</protein>
<dbReference type="PRINTS" id="PR00413">
    <property type="entry name" value="HADHALOGNASE"/>
</dbReference>
<evidence type="ECO:0000313" key="1">
    <source>
        <dbReference type="EMBL" id="AVH54651.1"/>
    </source>
</evidence>